<dbReference type="PANTHER" id="PTHR45616:SF22">
    <property type="entry name" value="SFI1 SPINDLE BODY DOMAIN-CONTAINING PROTEIN"/>
    <property type="match status" value="1"/>
</dbReference>
<protein>
    <submittedName>
        <fullName evidence="1">Keratin, type II cytoskeletal 8</fullName>
    </submittedName>
</protein>
<proteinExistence type="predicted"/>
<gene>
    <name evidence="1" type="ORF">H920_01371</name>
</gene>
<reference evidence="1 2" key="1">
    <citation type="submission" date="2013-11" db="EMBL/GenBank/DDBJ databases">
        <title>The Damaraland mole rat (Fukomys damarensis) genome and evolution of African mole rats.</title>
        <authorList>
            <person name="Gladyshev V.N."/>
            <person name="Fang X."/>
        </authorList>
    </citation>
    <scope>NUCLEOTIDE SEQUENCE [LARGE SCALE GENOMIC DNA]</scope>
    <source>
        <tissue evidence="1">Liver</tissue>
    </source>
</reference>
<dbReference type="Proteomes" id="UP000028990">
    <property type="component" value="Unassembled WGS sequence"/>
</dbReference>
<keyword evidence="2" id="KW-1185">Reference proteome</keyword>
<accession>A0A091E3X2</accession>
<dbReference type="EMBL" id="KN121007">
    <property type="protein sequence ID" value="KFO37220.1"/>
    <property type="molecule type" value="Genomic_DNA"/>
</dbReference>
<organism evidence="1 2">
    <name type="scientific">Fukomys damarensis</name>
    <name type="common">Damaraland mole rat</name>
    <name type="synonym">Cryptomys damarensis</name>
    <dbReference type="NCBI Taxonomy" id="885580"/>
    <lineage>
        <taxon>Eukaryota</taxon>
        <taxon>Metazoa</taxon>
        <taxon>Chordata</taxon>
        <taxon>Craniata</taxon>
        <taxon>Vertebrata</taxon>
        <taxon>Euteleostomi</taxon>
        <taxon>Mammalia</taxon>
        <taxon>Eutheria</taxon>
        <taxon>Euarchontoglires</taxon>
        <taxon>Glires</taxon>
        <taxon>Rodentia</taxon>
        <taxon>Hystricomorpha</taxon>
        <taxon>Bathyergidae</taxon>
        <taxon>Fukomys</taxon>
    </lineage>
</organism>
<dbReference type="AlphaFoldDB" id="A0A091E3X2"/>
<evidence type="ECO:0000313" key="2">
    <source>
        <dbReference type="Proteomes" id="UP000028990"/>
    </source>
</evidence>
<evidence type="ECO:0000313" key="1">
    <source>
        <dbReference type="EMBL" id="KFO37220.1"/>
    </source>
</evidence>
<name>A0A091E3X2_FUKDA</name>
<sequence length="158" mass="17741">MQGLVEDFKNKYEDEINEHKEMENDFFSSGKSYMKRRCESCTLDTSMELSVDNSRSLDGDNIIAEVKAQYKEIISYSLAETENNSSMSSSSFGSIKATVVKKIKTYDRKLVSESCPGLTSCLRYWPLQLLPDSALPVAIPEPVVGTAVQRSNENMRST</sequence>
<dbReference type="PANTHER" id="PTHR45616">
    <property type="entry name" value="GATA-TYPE DOMAIN-CONTAINING PROTEIN"/>
    <property type="match status" value="1"/>
</dbReference>